<feature type="non-terminal residue" evidence="2">
    <location>
        <position position="161"/>
    </location>
</feature>
<sequence length="161" mass="16545">MHALRDAGIAAQGAAPDAAAGRPPQIHHRIQHSAIPNLRPSPGAPCMLPLHTPAPLIALTSLSSPSSASLQRDTRCGGRPLAPQAREGGGDGRRKAAVHFPCVPPVPCPPSRIVGDAARGRQCGCGAAGGRAGSLSADALRREGREGRVSRTLTSERDERG</sequence>
<dbReference type="Proteomes" id="UP001222325">
    <property type="component" value="Unassembled WGS sequence"/>
</dbReference>
<proteinExistence type="predicted"/>
<evidence type="ECO:0000313" key="2">
    <source>
        <dbReference type="EMBL" id="KAJ7070300.1"/>
    </source>
</evidence>
<feature type="region of interest" description="Disordered" evidence="1">
    <location>
        <begin position="125"/>
        <end position="161"/>
    </location>
</feature>
<keyword evidence="3" id="KW-1185">Reference proteome</keyword>
<gene>
    <name evidence="2" type="ORF">B0H15DRAFT_1027768</name>
</gene>
<feature type="compositionally biased region" description="Low complexity" evidence="1">
    <location>
        <begin position="6"/>
        <end position="24"/>
    </location>
</feature>
<name>A0AAD6TM61_9AGAR</name>
<comment type="caution">
    <text evidence="2">The sequence shown here is derived from an EMBL/GenBank/DDBJ whole genome shotgun (WGS) entry which is preliminary data.</text>
</comment>
<organism evidence="2 3">
    <name type="scientific">Mycena belliarum</name>
    <dbReference type="NCBI Taxonomy" id="1033014"/>
    <lineage>
        <taxon>Eukaryota</taxon>
        <taxon>Fungi</taxon>
        <taxon>Dikarya</taxon>
        <taxon>Basidiomycota</taxon>
        <taxon>Agaricomycotina</taxon>
        <taxon>Agaricomycetes</taxon>
        <taxon>Agaricomycetidae</taxon>
        <taxon>Agaricales</taxon>
        <taxon>Marasmiineae</taxon>
        <taxon>Mycenaceae</taxon>
        <taxon>Mycena</taxon>
    </lineage>
</organism>
<accession>A0AAD6TM61</accession>
<feature type="region of interest" description="Disordered" evidence="1">
    <location>
        <begin position="65"/>
        <end position="94"/>
    </location>
</feature>
<reference evidence="2" key="1">
    <citation type="submission" date="2023-03" db="EMBL/GenBank/DDBJ databases">
        <title>Massive genome expansion in bonnet fungi (Mycena s.s.) driven by repeated elements and novel gene families across ecological guilds.</title>
        <authorList>
            <consortium name="Lawrence Berkeley National Laboratory"/>
            <person name="Harder C.B."/>
            <person name="Miyauchi S."/>
            <person name="Viragh M."/>
            <person name="Kuo A."/>
            <person name="Thoen E."/>
            <person name="Andreopoulos B."/>
            <person name="Lu D."/>
            <person name="Skrede I."/>
            <person name="Drula E."/>
            <person name="Henrissat B."/>
            <person name="Morin E."/>
            <person name="Kohler A."/>
            <person name="Barry K."/>
            <person name="LaButti K."/>
            <person name="Morin E."/>
            <person name="Salamov A."/>
            <person name="Lipzen A."/>
            <person name="Mereny Z."/>
            <person name="Hegedus B."/>
            <person name="Baldrian P."/>
            <person name="Stursova M."/>
            <person name="Weitz H."/>
            <person name="Taylor A."/>
            <person name="Grigoriev I.V."/>
            <person name="Nagy L.G."/>
            <person name="Martin F."/>
            <person name="Kauserud H."/>
        </authorList>
    </citation>
    <scope>NUCLEOTIDE SEQUENCE</scope>
    <source>
        <strain evidence="2">CBHHK173m</strain>
    </source>
</reference>
<protein>
    <submittedName>
        <fullName evidence="2">Uncharacterized protein</fullName>
    </submittedName>
</protein>
<dbReference type="EMBL" id="JARJCN010000132">
    <property type="protein sequence ID" value="KAJ7070300.1"/>
    <property type="molecule type" value="Genomic_DNA"/>
</dbReference>
<feature type="region of interest" description="Disordered" evidence="1">
    <location>
        <begin position="1"/>
        <end position="26"/>
    </location>
</feature>
<dbReference type="AlphaFoldDB" id="A0AAD6TM61"/>
<evidence type="ECO:0000256" key="1">
    <source>
        <dbReference type="SAM" id="MobiDB-lite"/>
    </source>
</evidence>
<feature type="compositionally biased region" description="Basic and acidic residues" evidence="1">
    <location>
        <begin position="139"/>
        <end position="161"/>
    </location>
</feature>
<evidence type="ECO:0000313" key="3">
    <source>
        <dbReference type="Proteomes" id="UP001222325"/>
    </source>
</evidence>